<dbReference type="SUPFAM" id="SSF143100">
    <property type="entry name" value="TTHA1013/TTHA0281-like"/>
    <property type="match status" value="1"/>
</dbReference>
<sequence>MQNLLNIDGYQAVIAYDPEINLFRGEFINLNGGADFYAETVDELHREARQSLKTFLDVCQEQGIEPVRRYSGKFNVRIKPELHAAAVAAAAAAAGISLNEWVSQAIGKSARAG</sequence>
<proteinExistence type="predicted"/>
<comment type="caution">
    <text evidence="1">The sequence shown here is derived from an EMBL/GenBank/DDBJ whole genome shotgun (WGS) entry which is preliminary data.</text>
</comment>
<accession>A0A3P2A137</accession>
<gene>
    <name evidence="1" type="ORF">EII21_11245</name>
</gene>
<dbReference type="GO" id="GO:0006355">
    <property type="term" value="P:regulation of DNA-templated transcription"/>
    <property type="evidence" value="ECO:0007669"/>
    <property type="project" value="InterPro"/>
</dbReference>
<dbReference type="RefSeq" id="WP_124796486.1">
    <property type="nucleotide sequence ID" value="NZ_RQYC01000046.1"/>
</dbReference>
<dbReference type="InterPro" id="IPR010985">
    <property type="entry name" value="Ribbon_hlx_hlx"/>
</dbReference>
<dbReference type="AlphaFoldDB" id="A0A3P2A137"/>
<dbReference type="Proteomes" id="UP000269923">
    <property type="component" value="Unassembled WGS sequence"/>
</dbReference>
<organism evidence="1 2">
    <name type="scientific">Conchiformibius steedae</name>
    <dbReference type="NCBI Taxonomy" id="153493"/>
    <lineage>
        <taxon>Bacteria</taxon>
        <taxon>Pseudomonadati</taxon>
        <taxon>Pseudomonadota</taxon>
        <taxon>Betaproteobacteria</taxon>
        <taxon>Neisseriales</taxon>
        <taxon>Neisseriaceae</taxon>
        <taxon>Conchiformibius</taxon>
    </lineage>
</organism>
<name>A0A3P2A137_9NEIS</name>
<dbReference type="EMBL" id="RQYC01000046">
    <property type="protein sequence ID" value="RRD88596.1"/>
    <property type="molecule type" value="Genomic_DNA"/>
</dbReference>
<dbReference type="OrthoDB" id="5297106at2"/>
<keyword evidence="2" id="KW-1185">Reference proteome</keyword>
<reference evidence="1 2" key="1">
    <citation type="submission" date="2018-11" db="EMBL/GenBank/DDBJ databases">
        <title>Genomes From Bacteria Associated with the Canine Oral Cavity: a Test Case for Automated Genome-Based Taxonomic Assignment.</title>
        <authorList>
            <person name="Coil D.A."/>
            <person name="Jospin G."/>
            <person name="Darling A.E."/>
            <person name="Wallis C."/>
            <person name="Davis I.J."/>
            <person name="Harris S."/>
            <person name="Eisen J.A."/>
            <person name="Holcombe L.J."/>
            <person name="O'Flynn C."/>
        </authorList>
    </citation>
    <scope>NUCLEOTIDE SEQUENCE [LARGE SCALE GENOMIC DNA]</scope>
    <source>
        <strain evidence="1 2">COT-280</strain>
    </source>
</reference>
<dbReference type="SUPFAM" id="SSF47598">
    <property type="entry name" value="Ribbon-helix-helix"/>
    <property type="match status" value="1"/>
</dbReference>
<dbReference type="STRING" id="1121352.GCA_000620925_01240"/>
<protein>
    <submittedName>
        <fullName evidence="1">Type II toxin-antitoxin system HicB family antitoxin</fullName>
    </submittedName>
</protein>
<dbReference type="InterPro" id="IPR008651">
    <property type="entry name" value="Uncharacterised_HicB"/>
</dbReference>
<evidence type="ECO:0000313" key="1">
    <source>
        <dbReference type="EMBL" id="RRD88596.1"/>
    </source>
</evidence>
<evidence type="ECO:0000313" key="2">
    <source>
        <dbReference type="Proteomes" id="UP000269923"/>
    </source>
</evidence>
<dbReference type="InterPro" id="IPR035069">
    <property type="entry name" value="TTHA1013/TTHA0281-like"/>
</dbReference>
<dbReference type="Pfam" id="PF05534">
    <property type="entry name" value="HicB"/>
    <property type="match status" value="1"/>
</dbReference>